<comment type="caution">
    <text evidence="2">The sequence shown here is derived from an EMBL/GenBank/DDBJ whole genome shotgun (WGS) entry which is preliminary data.</text>
</comment>
<feature type="compositionally biased region" description="Basic and acidic residues" evidence="1">
    <location>
        <begin position="307"/>
        <end position="317"/>
    </location>
</feature>
<keyword evidence="3" id="KW-1185">Reference proteome</keyword>
<evidence type="ECO:0000256" key="1">
    <source>
        <dbReference type="SAM" id="MobiDB-lite"/>
    </source>
</evidence>
<reference evidence="2 3" key="1">
    <citation type="submission" date="2024-01" db="EMBL/GenBank/DDBJ databases">
        <title>A draft genome for a cacao thread blight-causing isolate of Paramarasmius palmivorus.</title>
        <authorList>
            <person name="Baruah I.K."/>
            <person name="Bukari Y."/>
            <person name="Amoako-Attah I."/>
            <person name="Meinhardt L.W."/>
            <person name="Bailey B.A."/>
            <person name="Cohen S.P."/>
        </authorList>
    </citation>
    <scope>NUCLEOTIDE SEQUENCE [LARGE SCALE GENOMIC DNA]</scope>
    <source>
        <strain evidence="2 3">GH-12</strain>
    </source>
</reference>
<name>A0AAW0AWR8_9AGAR</name>
<feature type="region of interest" description="Disordered" evidence="1">
    <location>
        <begin position="284"/>
        <end position="317"/>
    </location>
</feature>
<evidence type="ECO:0000313" key="3">
    <source>
        <dbReference type="Proteomes" id="UP001383192"/>
    </source>
</evidence>
<sequence>MLPQKYEVEAAAKRLDEISKQRAKDGFIANNMSGFAEKIDWKVPTAVHQYGGKDNVNWRICAIEDEVAVEEVVFTVQGIIVQCELPPVTKQFGRYTTPRNLQQRVVIAGLGSPAFEEAAKGFARLNAFLRCHLREDEAPSLMGQYQNYNTIEVSNRYFTSARFANGEAHIPFTHDVDPRGILEEIKGDKMVHVTENVVEYYERIVRNDDDQRQEFVNIPPSRITKGDIVEVQLTITLAEVQQQHKQRDNAKGQTDEHRTCLVLRGITLLDGQFSEKSRMFTATAPAETKAPKRKIGYEAEATAGAQEKMKRMAIDRE</sequence>
<evidence type="ECO:0000313" key="2">
    <source>
        <dbReference type="EMBL" id="KAK7017939.1"/>
    </source>
</evidence>
<dbReference type="EMBL" id="JAYKXP010000241">
    <property type="protein sequence ID" value="KAK7017939.1"/>
    <property type="molecule type" value="Genomic_DNA"/>
</dbReference>
<protein>
    <submittedName>
        <fullName evidence="2">Uncharacterized protein</fullName>
    </submittedName>
</protein>
<organism evidence="2 3">
    <name type="scientific">Paramarasmius palmivorus</name>
    <dbReference type="NCBI Taxonomy" id="297713"/>
    <lineage>
        <taxon>Eukaryota</taxon>
        <taxon>Fungi</taxon>
        <taxon>Dikarya</taxon>
        <taxon>Basidiomycota</taxon>
        <taxon>Agaricomycotina</taxon>
        <taxon>Agaricomycetes</taxon>
        <taxon>Agaricomycetidae</taxon>
        <taxon>Agaricales</taxon>
        <taxon>Marasmiineae</taxon>
        <taxon>Marasmiaceae</taxon>
        <taxon>Paramarasmius</taxon>
    </lineage>
</organism>
<accession>A0AAW0AWR8</accession>
<gene>
    <name evidence="2" type="ORF">VNI00_018500</name>
</gene>
<dbReference type="AlphaFoldDB" id="A0AAW0AWR8"/>
<proteinExistence type="predicted"/>
<dbReference type="Proteomes" id="UP001383192">
    <property type="component" value="Unassembled WGS sequence"/>
</dbReference>